<feature type="compositionally biased region" description="Basic residues" evidence="1">
    <location>
        <begin position="423"/>
        <end position="436"/>
    </location>
</feature>
<dbReference type="PANTHER" id="PTHR22929">
    <property type="entry name" value="RNA POLYMERASE III TRANSCRIPTION INITIATION FACTOR B"/>
    <property type="match status" value="1"/>
</dbReference>
<accession>B2BXP4</accession>
<evidence type="ECO:0000259" key="2">
    <source>
        <dbReference type="PROSITE" id="PS51293"/>
    </source>
</evidence>
<feature type="compositionally biased region" description="Polar residues" evidence="1">
    <location>
        <begin position="133"/>
        <end position="143"/>
    </location>
</feature>
<dbReference type="PANTHER" id="PTHR22929:SF0">
    <property type="entry name" value="TRANSCRIPTION FACTOR TFIIIB COMPONENT B'' HOMOLOG"/>
    <property type="match status" value="1"/>
</dbReference>
<feature type="compositionally biased region" description="Basic and acidic residues" evidence="1">
    <location>
        <begin position="344"/>
        <end position="362"/>
    </location>
</feature>
<feature type="domain" description="SANT" evidence="2">
    <location>
        <begin position="502"/>
        <end position="553"/>
    </location>
</feature>
<feature type="compositionally biased region" description="Basic and acidic residues" evidence="1">
    <location>
        <begin position="612"/>
        <end position="624"/>
    </location>
</feature>
<name>B2BXP4_9ROSI</name>
<dbReference type="InterPro" id="IPR009057">
    <property type="entry name" value="Homeodomain-like_sf"/>
</dbReference>
<feature type="compositionally biased region" description="Basic residues" evidence="1">
    <location>
        <begin position="80"/>
        <end position="92"/>
    </location>
</feature>
<dbReference type="InterPro" id="IPR001005">
    <property type="entry name" value="SANT/Myb"/>
</dbReference>
<evidence type="ECO:0000256" key="1">
    <source>
        <dbReference type="SAM" id="MobiDB-lite"/>
    </source>
</evidence>
<dbReference type="PROSITE" id="PS51293">
    <property type="entry name" value="SANT"/>
    <property type="match status" value="1"/>
</dbReference>
<dbReference type="Gene3D" id="1.20.58.1880">
    <property type="match status" value="1"/>
</dbReference>
<sequence>MFSSLCRLESPPPFWRSRRLSFDSLCPLRNRLAISGCLNLLVEDDKSGLVHKETSSKRTKFMDLDDIFLEPAAAGARAGGKFKPKAKPRPKKLASVSAAAELPNGNEETPPMQDLSCGGEDPDGLKGEVARTKSANLSNTLPSETVVPDSGTINQFTDGTILEENADVFSGGIHSSMEAAALHPWTNVDSEKRMDDNIDIPVFPGYPGTQDSVMFTDFIAPEIDGGIHAQNGGTQTEEEEYCLDMETLDIIEKGTTTYGQHSGKFQPKPKFQDDVQTRNQSQDVNETPKSVYAADDIDYVSMGASTSEFLVNGDLRNETTNAQNNFYGDFQEVDIPEMAGEPTSKTEKEIPSGGWEHEEHFECQGNSTPTEEDNCWEHMAEGQSERARDMGKSKRDAFAEKKPTQKGQNGNEAPDQSGEKPPKKFKHSTRRQRRRALSKELLETPDEDIPFLPIREMLQLVDYKEWLEKKEAKEAGSTQNQERKASDDFEPLLNYHTYVQRQARARWSKLDTERFYEGIREFGSDLSMIQQLFPDRTREQMKLKYKSEERRHPMKLNNALATRVKNHYHYQSVMKKLQEAAAKAANEKDEASADDDSPNIEAETTDVPNNDEPMKSEPSERDGDAAEGNQSDGGGTAEDVRSDGGDDEDDAYWNSYQSEL</sequence>
<dbReference type="GO" id="GO:0070898">
    <property type="term" value="P:RNA polymerase III preinitiation complex assembly"/>
    <property type="evidence" value="ECO:0007669"/>
    <property type="project" value="TreeGrafter"/>
</dbReference>
<feature type="region of interest" description="Disordered" evidence="1">
    <location>
        <begin position="579"/>
        <end position="660"/>
    </location>
</feature>
<dbReference type="AlphaFoldDB" id="B2BXP4"/>
<dbReference type="InterPro" id="IPR039467">
    <property type="entry name" value="TFIIIB_B''_Myb"/>
</dbReference>
<gene>
    <name evidence="3" type="primary">TF2</name>
</gene>
<dbReference type="InterPro" id="IPR017884">
    <property type="entry name" value="SANT_dom"/>
</dbReference>
<protein>
    <submittedName>
        <fullName evidence="3">TF2</fullName>
    </submittedName>
</protein>
<proteinExistence type="predicted"/>
<dbReference type="GO" id="GO:0000126">
    <property type="term" value="C:transcription factor TFIIIB complex"/>
    <property type="evidence" value="ECO:0007669"/>
    <property type="project" value="TreeGrafter"/>
</dbReference>
<reference evidence="3" key="1">
    <citation type="submission" date="2007-09" db="EMBL/GenBank/DDBJ databases">
        <title>Adaptive radiation of a tandemly repeated short chain dehydrogenase encoding gene family in Brassicales.</title>
        <authorList>
            <person name="Navarro-Quezada A.R."/>
            <person name="Schmid K.J."/>
        </authorList>
    </citation>
    <scope>NUCLEOTIDE SEQUENCE</scope>
</reference>
<dbReference type="SMART" id="SM00717">
    <property type="entry name" value="SANT"/>
    <property type="match status" value="1"/>
</dbReference>
<dbReference type="SUPFAM" id="SSF46689">
    <property type="entry name" value="Homeodomain-like"/>
    <property type="match status" value="1"/>
</dbReference>
<dbReference type="CDD" id="cd00167">
    <property type="entry name" value="SANT"/>
    <property type="match status" value="1"/>
</dbReference>
<feature type="compositionally biased region" description="Basic and acidic residues" evidence="1">
    <location>
        <begin position="375"/>
        <end position="403"/>
    </location>
</feature>
<dbReference type="GO" id="GO:0001156">
    <property type="term" value="F:TFIIIC-class transcription factor complex binding"/>
    <property type="evidence" value="ECO:0007669"/>
    <property type="project" value="TreeGrafter"/>
</dbReference>
<evidence type="ECO:0000313" key="3">
    <source>
        <dbReference type="EMBL" id="ABW81081.1"/>
    </source>
</evidence>
<feature type="region of interest" description="Disordered" evidence="1">
    <location>
        <begin position="339"/>
        <end position="441"/>
    </location>
</feature>
<dbReference type="Pfam" id="PF15963">
    <property type="entry name" value="Myb_DNA-bind_7"/>
    <property type="match status" value="1"/>
</dbReference>
<dbReference type="EMBL" id="EU162609">
    <property type="protein sequence ID" value="ABW81081.1"/>
    <property type="molecule type" value="Genomic_DNA"/>
</dbReference>
<organism evidence="3">
    <name type="scientific">Tarenaya spinosa</name>
    <dbReference type="NCBI Taxonomy" id="228870"/>
    <lineage>
        <taxon>Eukaryota</taxon>
        <taxon>Viridiplantae</taxon>
        <taxon>Streptophyta</taxon>
        <taxon>Embryophyta</taxon>
        <taxon>Tracheophyta</taxon>
        <taxon>Spermatophyta</taxon>
        <taxon>Magnoliopsida</taxon>
        <taxon>eudicotyledons</taxon>
        <taxon>Gunneridae</taxon>
        <taxon>Pentapetalae</taxon>
        <taxon>rosids</taxon>
        <taxon>malvids</taxon>
        <taxon>Brassicales</taxon>
        <taxon>Cleomaceae</taxon>
        <taxon>New World clade</taxon>
        <taxon>Tarenaya</taxon>
    </lineage>
</organism>
<feature type="region of interest" description="Disordered" evidence="1">
    <location>
        <begin position="78"/>
        <end position="152"/>
    </location>
</feature>